<dbReference type="GO" id="GO:0006281">
    <property type="term" value="P:DNA repair"/>
    <property type="evidence" value="ECO:0007669"/>
    <property type="project" value="InterPro"/>
</dbReference>
<dbReference type="GO" id="GO:0005886">
    <property type="term" value="C:plasma membrane"/>
    <property type="evidence" value="ECO:0007669"/>
    <property type="project" value="TreeGrafter"/>
</dbReference>
<feature type="domain" description="Helix-hairpin-helix DNA-binding motif class 1" evidence="3">
    <location>
        <begin position="187"/>
        <end position="206"/>
    </location>
</feature>
<accession>A0A7W9SGC3</accession>
<dbReference type="Pfam" id="PF12836">
    <property type="entry name" value="HHH_3"/>
    <property type="match status" value="1"/>
</dbReference>
<keyword evidence="2" id="KW-1133">Transmembrane helix</keyword>
<comment type="caution">
    <text evidence="4">The sequence shown here is derived from an EMBL/GenBank/DDBJ whole genome shotgun (WGS) entry which is preliminary data.</text>
</comment>
<reference evidence="4 5" key="1">
    <citation type="submission" date="2020-08" db="EMBL/GenBank/DDBJ databases">
        <title>Genomic Encyclopedia of Type Strains, Phase IV (KMG-IV): sequencing the most valuable type-strain genomes for metagenomic binning, comparative biology and taxonomic classification.</title>
        <authorList>
            <person name="Goeker M."/>
        </authorList>
    </citation>
    <scope>NUCLEOTIDE SEQUENCE [LARGE SCALE GENOMIC DNA]</scope>
    <source>
        <strain evidence="4 5">DSM 17245</strain>
    </source>
</reference>
<protein>
    <submittedName>
        <fullName evidence="4">Competence protein ComEA</fullName>
    </submittedName>
</protein>
<keyword evidence="2" id="KW-0812">Transmembrane</keyword>
<dbReference type="GO" id="GO:0003677">
    <property type="term" value="F:DNA binding"/>
    <property type="evidence" value="ECO:0007669"/>
    <property type="project" value="InterPro"/>
</dbReference>
<dbReference type="RefSeq" id="WP_243155848.1">
    <property type="nucleotide sequence ID" value="NZ_JACHHH010000003.1"/>
</dbReference>
<dbReference type="NCBIfam" id="TIGR00426">
    <property type="entry name" value="competence protein ComEA helix-hairpin-helix repeat region"/>
    <property type="match status" value="1"/>
</dbReference>
<dbReference type="PANTHER" id="PTHR21180">
    <property type="entry name" value="ENDONUCLEASE/EXONUCLEASE/PHOSPHATASE FAMILY DOMAIN-CONTAINING PROTEIN 1"/>
    <property type="match status" value="1"/>
</dbReference>
<name>A0A7W9SGC3_9FIRM</name>
<dbReference type="SUPFAM" id="SSF47781">
    <property type="entry name" value="RuvA domain 2-like"/>
    <property type="match status" value="1"/>
</dbReference>
<keyword evidence="2" id="KW-0472">Membrane</keyword>
<dbReference type="InterPro" id="IPR003583">
    <property type="entry name" value="Hlx-hairpin-Hlx_DNA-bd_motif"/>
</dbReference>
<dbReference type="SMART" id="SM00278">
    <property type="entry name" value="HhH1"/>
    <property type="match status" value="2"/>
</dbReference>
<dbReference type="PANTHER" id="PTHR21180:SF32">
    <property type="entry name" value="ENDONUCLEASE_EXONUCLEASE_PHOSPHATASE FAMILY DOMAIN-CONTAINING PROTEIN 1"/>
    <property type="match status" value="1"/>
</dbReference>
<feature type="region of interest" description="Disordered" evidence="1">
    <location>
        <begin position="63"/>
        <end position="149"/>
    </location>
</feature>
<evidence type="ECO:0000256" key="1">
    <source>
        <dbReference type="SAM" id="MobiDB-lite"/>
    </source>
</evidence>
<evidence type="ECO:0000313" key="5">
    <source>
        <dbReference type="Proteomes" id="UP000522163"/>
    </source>
</evidence>
<feature type="compositionally biased region" description="Basic and acidic residues" evidence="1">
    <location>
        <begin position="75"/>
        <end position="106"/>
    </location>
</feature>
<dbReference type="InterPro" id="IPR004509">
    <property type="entry name" value="Competence_ComEA_HhH"/>
</dbReference>
<proteinExistence type="predicted"/>
<sequence length="209" mass="23955">MPKFSLSSLKQGKIILLLLMFMLLGFLFFMNQERERKIIYKGAAGEEKEAFLARGAYESLEVKSKEMLPVNQGKTAEEKKEKQEENKKEKKEENPEISKEERKEESKEESEEESKAESKAEIGVDGEKKEAGIEDSPEKIQQNREEKKININTATEQELESLKGIGPATAKNIIRYREEYGGFSSIEEIKNVKRIGDKIFEKIKADICV</sequence>
<dbReference type="Proteomes" id="UP000522163">
    <property type="component" value="Unassembled WGS sequence"/>
</dbReference>
<feature type="domain" description="Helix-hairpin-helix DNA-binding motif class 1" evidence="3">
    <location>
        <begin position="157"/>
        <end position="176"/>
    </location>
</feature>
<dbReference type="Gene3D" id="1.10.150.280">
    <property type="entry name" value="AF1531-like domain"/>
    <property type="match status" value="1"/>
</dbReference>
<organism evidence="4 5">
    <name type="scientific">Oribacterium sinus</name>
    <dbReference type="NCBI Taxonomy" id="237576"/>
    <lineage>
        <taxon>Bacteria</taxon>
        <taxon>Bacillati</taxon>
        <taxon>Bacillota</taxon>
        <taxon>Clostridia</taxon>
        <taxon>Lachnospirales</taxon>
        <taxon>Lachnospiraceae</taxon>
        <taxon>Oribacterium</taxon>
    </lineage>
</organism>
<evidence type="ECO:0000313" key="4">
    <source>
        <dbReference type="EMBL" id="MBB6040920.1"/>
    </source>
</evidence>
<dbReference type="GeneID" id="85014441"/>
<dbReference type="AlphaFoldDB" id="A0A7W9SGC3"/>
<evidence type="ECO:0000256" key="2">
    <source>
        <dbReference type="SAM" id="Phobius"/>
    </source>
</evidence>
<dbReference type="InterPro" id="IPR010994">
    <property type="entry name" value="RuvA_2-like"/>
</dbReference>
<evidence type="ECO:0000259" key="3">
    <source>
        <dbReference type="SMART" id="SM00278"/>
    </source>
</evidence>
<gene>
    <name evidence="4" type="ORF">HNQ46_000883</name>
</gene>
<dbReference type="EMBL" id="JACHHH010000003">
    <property type="protein sequence ID" value="MBB6040920.1"/>
    <property type="molecule type" value="Genomic_DNA"/>
</dbReference>
<dbReference type="InterPro" id="IPR051675">
    <property type="entry name" value="Endo/Exo/Phosphatase_dom_1"/>
</dbReference>
<feature type="transmembrane region" description="Helical" evidence="2">
    <location>
        <begin position="12"/>
        <end position="31"/>
    </location>
</feature>
<feature type="compositionally biased region" description="Basic and acidic residues" evidence="1">
    <location>
        <begin position="113"/>
        <end position="149"/>
    </location>
</feature>